<evidence type="ECO:0000313" key="1">
    <source>
        <dbReference type="EMBL" id="GEO29179.1"/>
    </source>
</evidence>
<dbReference type="AlphaFoldDB" id="A0A512CY80"/>
<dbReference type="Proteomes" id="UP000321534">
    <property type="component" value="Unassembled WGS sequence"/>
</dbReference>
<proteinExistence type="predicted"/>
<accession>A0A512CY80</accession>
<dbReference type="RefSeq" id="WP_147063990.1">
    <property type="nucleotide sequence ID" value="NZ_BAAARO010000008.1"/>
</dbReference>
<comment type="caution">
    <text evidence="1">The sequence shown here is derived from an EMBL/GenBank/DDBJ whole genome shotgun (WGS) entry which is preliminary data.</text>
</comment>
<name>A0A512CY80_9MICO</name>
<keyword evidence="2" id="KW-1185">Reference proteome</keyword>
<protein>
    <submittedName>
        <fullName evidence="1">Uncharacterized protein</fullName>
    </submittedName>
</protein>
<reference evidence="1 2" key="1">
    <citation type="submission" date="2019-07" db="EMBL/GenBank/DDBJ databases">
        <title>Whole genome shotgun sequence of Terrabacter aerolatus NBRC 106305.</title>
        <authorList>
            <person name="Hosoyama A."/>
            <person name="Uohara A."/>
            <person name="Ohji S."/>
            <person name="Ichikawa N."/>
        </authorList>
    </citation>
    <scope>NUCLEOTIDE SEQUENCE [LARGE SCALE GENOMIC DNA]</scope>
    <source>
        <strain evidence="1 2">NBRC 106305</strain>
    </source>
</reference>
<dbReference type="EMBL" id="BJYX01000003">
    <property type="protein sequence ID" value="GEO29179.1"/>
    <property type="molecule type" value="Genomic_DNA"/>
</dbReference>
<sequence>MASWDISIGLPPSDVIAVLRRLPGVAVEDIPTGIGIDLGEGRAAWVDAAPSAGDPQDQASISVKDRSTIGAWRIYDHLAAQTTAPMQMWDDGGLLVSERRWQVSVRPGSPATQHIELVDWDSRAVGARLLGLARSGPLTPSDVLAVLADSGVPQDAVRDRSLELTGELVRAGLLRPHPTLHEQAPPRGAGVPRTQDLVFTTYALFRTGDDRTGTLVIGPAVPRDARATITAADVRNWMMRDFDASANPGSGAG</sequence>
<organism evidence="1 2">
    <name type="scientific">Terrabacter aerolatus</name>
    <dbReference type="NCBI Taxonomy" id="422442"/>
    <lineage>
        <taxon>Bacteria</taxon>
        <taxon>Bacillati</taxon>
        <taxon>Actinomycetota</taxon>
        <taxon>Actinomycetes</taxon>
        <taxon>Micrococcales</taxon>
        <taxon>Intrasporangiaceae</taxon>
        <taxon>Terrabacter</taxon>
    </lineage>
</organism>
<dbReference type="OrthoDB" id="4870737at2"/>
<gene>
    <name evidence="1" type="ORF">TAE01_09890</name>
</gene>
<evidence type="ECO:0000313" key="2">
    <source>
        <dbReference type="Proteomes" id="UP000321534"/>
    </source>
</evidence>